<dbReference type="Proteomes" id="UP000176300">
    <property type="component" value="Unassembled WGS sequence"/>
</dbReference>
<evidence type="ECO:0000256" key="1">
    <source>
        <dbReference type="SAM" id="MobiDB-lite"/>
    </source>
</evidence>
<name>A0A1F6NEV8_9BACT</name>
<feature type="compositionally biased region" description="Basic and acidic residues" evidence="1">
    <location>
        <begin position="186"/>
        <end position="214"/>
    </location>
</feature>
<evidence type="ECO:0000313" key="2">
    <source>
        <dbReference type="EMBL" id="OGH82385.1"/>
    </source>
</evidence>
<proteinExistence type="predicted"/>
<dbReference type="AlphaFoldDB" id="A0A1F6NEV8"/>
<protein>
    <submittedName>
        <fullName evidence="2">Uncharacterized protein</fullName>
    </submittedName>
</protein>
<dbReference type="EMBL" id="MFQS01000042">
    <property type="protein sequence ID" value="OGH82385.1"/>
    <property type="molecule type" value="Genomic_DNA"/>
</dbReference>
<evidence type="ECO:0000313" key="3">
    <source>
        <dbReference type="Proteomes" id="UP000176300"/>
    </source>
</evidence>
<accession>A0A1F6NEV8</accession>
<feature type="compositionally biased region" description="Basic and acidic residues" evidence="1">
    <location>
        <begin position="252"/>
        <end position="263"/>
    </location>
</feature>
<organism evidence="2 3">
    <name type="scientific">Candidatus Magasanikbacteria bacterium RIFOXYB1_FULL_40_15</name>
    <dbReference type="NCBI Taxonomy" id="1798697"/>
    <lineage>
        <taxon>Bacteria</taxon>
        <taxon>Candidatus Magasanikiibacteriota</taxon>
    </lineage>
</organism>
<comment type="caution">
    <text evidence="2">The sequence shown here is derived from an EMBL/GenBank/DDBJ whole genome shotgun (WGS) entry which is preliminary data.</text>
</comment>
<reference evidence="2 3" key="1">
    <citation type="journal article" date="2016" name="Nat. Commun.">
        <title>Thousands of microbial genomes shed light on interconnected biogeochemical processes in an aquifer system.</title>
        <authorList>
            <person name="Anantharaman K."/>
            <person name="Brown C.T."/>
            <person name="Hug L.A."/>
            <person name="Sharon I."/>
            <person name="Castelle C.J."/>
            <person name="Probst A.J."/>
            <person name="Thomas B.C."/>
            <person name="Singh A."/>
            <person name="Wilkins M.J."/>
            <person name="Karaoz U."/>
            <person name="Brodie E.L."/>
            <person name="Williams K.H."/>
            <person name="Hubbard S.S."/>
            <person name="Banfield J.F."/>
        </authorList>
    </citation>
    <scope>NUCLEOTIDE SEQUENCE [LARGE SCALE GENOMIC DNA]</scope>
</reference>
<sequence length="263" mass="30560">MGEKNRPHGYDAESEYRQAKKGHILGVVDSEQDVEYREGTSDRPKYRKEKPIIEKFEKGIDVNSRVDVDQISDPNIEGNAPNPYNSNPEEVLLVKEAGELGEDAVDASVIGDEAMLEAARRVAELKAEGQPKKIRIIEKEEPRGNGENVFVGMEDFEEFGDEYQELPKQKSLRRSAVEEVGGQIFPKDRGRREGVRPPREAIKNRQNRNEENRKSKSYMEYMRDRFNFYREKIKRNKDASDFVKKNMRKLLKRENKEKPQDQL</sequence>
<feature type="region of interest" description="Disordered" evidence="1">
    <location>
        <begin position="237"/>
        <end position="263"/>
    </location>
</feature>
<gene>
    <name evidence="2" type="ORF">A2373_03055</name>
</gene>
<feature type="region of interest" description="Disordered" evidence="1">
    <location>
        <begin position="179"/>
        <end position="217"/>
    </location>
</feature>
<feature type="region of interest" description="Disordered" evidence="1">
    <location>
        <begin position="1"/>
        <end position="50"/>
    </location>
</feature>
<feature type="compositionally biased region" description="Basic and acidic residues" evidence="1">
    <location>
        <begin position="1"/>
        <end position="18"/>
    </location>
</feature>
<feature type="compositionally biased region" description="Basic and acidic residues" evidence="1">
    <location>
        <begin position="34"/>
        <end position="50"/>
    </location>
</feature>